<evidence type="ECO:0000313" key="2">
    <source>
        <dbReference type="Proteomes" id="UP000438429"/>
    </source>
</evidence>
<gene>
    <name evidence="1" type="ORF">F2P81_024478</name>
</gene>
<name>A0A6A4RUZ7_SCOMX</name>
<proteinExistence type="predicted"/>
<dbReference type="AlphaFoldDB" id="A0A6A4RUZ7"/>
<sequence>MKICVTLQSNTVASSAKRDRSLVLEDQNTSRLNSSFFPRRTRFVLSSVDGASTLPHTSGSNWSWFLSSLKKNCTKIWQLFKPDPTPIRSIDASHGRKGKNQARIRFLYK</sequence>
<dbReference type="Proteomes" id="UP000438429">
    <property type="component" value="Unassembled WGS sequence"/>
</dbReference>
<reference evidence="1 2" key="1">
    <citation type="submission" date="2019-06" db="EMBL/GenBank/DDBJ databases">
        <title>Draft genomes of female and male turbot (Scophthalmus maximus).</title>
        <authorList>
            <person name="Xu H."/>
            <person name="Xu X.-W."/>
            <person name="Shao C."/>
            <person name="Chen S."/>
        </authorList>
    </citation>
    <scope>NUCLEOTIDE SEQUENCE [LARGE SCALE GENOMIC DNA]</scope>
    <source>
        <strain evidence="1">Ysfricsl-2016a</strain>
        <tissue evidence="1">Blood</tissue>
    </source>
</reference>
<evidence type="ECO:0000313" key="1">
    <source>
        <dbReference type="EMBL" id="KAF0023848.1"/>
    </source>
</evidence>
<protein>
    <submittedName>
        <fullName evidence="1">Uncharacterized protein</fullName>
    </submittedName>
</protein>
<comment type="caution">
    <text evidence="1">The sequence shown here is derived from an EMBL/GenBank/DDBJ whole genome shotgun (WGS) entry which is preliminary data.</text>
</comment>
<dbReference type="EMBL" id="VEVO01000022">
    <property type="protein sequence ID" value="KAF0023848.1"/>
    <property type="molecule type" value="Genomic_DNA"/>
</dbReference>
<organism evidence="1 2">
    <name type="scientific">Scophthalmus maximus</name>
    <name type="common">Turbot</name>
    <name type="synonym">Psetta maxima</name>
    <dbReference type="NCBI Taxonomy" id="52904"/>
    <lineage>
        <taxon>Eukaryota</taxon>
        <taxon>Metazoa</taxon>
        <taxon>Chordata</taxon>
        <taxon>Craniata</taxon>
        <taxon>Vertebrata</taxon>
        <taxon>Euteleostomi</taxon>
        <taxon>Actinopterygii</taxon>
        <taxon>Neopterygii</taxon>
        <taxon>Teleostei</taxon>
        <taxon>Neoteleostei</taxon>
        <taxon>Acanthomorphata</taxon>
        <taxon>Carangaria</taxon>
        <taxon>Pleuronectiformes</taxon>
        <taxon>Pleuronectoidei</taxon>
        <taxon>Scophthalmidae</taxon>
        <taxon>Scophthalmus</taxon>
    </lineage>
</organism>
<accession>A0A6A4RUZ7</accession>